<evidence type="ECO:0000256" key="2">
    <source>
        <dbReference type="SAM" id="Phobius"/>
    </source>
</evidence>
<evidence type="ECO:0000313" key="3">
    <source>
        <dbReference type="EMBL" id="KIC06756.1"/>
    </source>
</evidence>
<dbReference type="Proteomes" id="UP000031390">
    <property type="component" value="Unassembled WGS sequence"/>
</dbReference>
<dbReference type="PATRIC" id="fig|1056807.3.peg.1738"/>
<sequence length="326" mass="36717">MVFMQVGTYLFGTEFAADKGVDVLNQLRIELIGFSPVLFGQPALLLCFFGAVLLSLDAVPLDFAADGAFVAVELFGDFGDGAVAGQVLDMVSFVLGQLCVAHGNLSCRKGRMLPHTGLFLLWKVALQMRIRHALEKSIQKYQNEVNEKIVEVQQRINDVDKLKEKLDEYKTAFTFVGLNKGFENLLRQKNEAKTKTFRLLSGLAIVTILPLGFSFYEKFMAGVDILWQSMLPVIGLEFILIYFFRVVLTHYHSIQTQIMQLELRQSLCEFIQSYAEYAKKIKTNDKDALEKFENLIFSSILSNPDKVPGTFDGVEGLTSLLKELKK</sequence>
<keyword evidence="2" id="KW-1133">Transmembrane helix</keyword>
<accession>A0A0C1GMW5</accession>
<protein>
    <submittedName>
        <fullName evidence="3">Uncharacterized protein</fullName>
    </submittedName>
</protein>
<gene>
    <name evidence="3" type="ORF">MCC93_18100</name>
</gene>
<feature type="transmembrane region" description="Helical" evidence="2">
    <location>
        <begin position="196"/>
        <end position="213"/>
    </location>
</feature>
<keyword evidence="2" id="KW-0812">Transmembrane</keyword>
<evidence type="ECO:0000313" key="4">
    <source>
        <dbReference type="Proteomes" id="UP000031390"/>
    </source>
</evidence>
<name>A0A0C1GMW5_9NEIS</name>
<feature type="transmembrane region" description="Helical" evidence="2">
    <location>
        <begin position="31"/>
        <end position="54"/>
    </location>
</feature>
<reference evidence="3 4" key="1">
    <citation type="submission" date="2014-12" db="EMBL/GenBank/DDBJ databases">
        <title>Genome sequence of Morococcus cerebrosus.</title>
        <authorList>
            <person name="Shin S.-K."/>
            <person name="Yi H."/>
        </authorList>
    </citation>
    <scope>NUCLEOTIDE SEQUENCE [LARGE SCALE GENOMIC DNA]</scope>
    <source>
        <strain evidence="3 4">CIP 81.93</strain>
    </source>
</reference>
<organism evidence="3 4">
    <name type="scientific">Morococcus cerebrosus</name>
    <dbReference type="NCBI Taxonomy" id="1056807"/>
    <lineage>
        <taxon>Bacteria</taxon>
        <taxon>Pseudomonadati</taxon>
        <taxon>Pseudomonadota</taxon>
        <taxon>Betaproteobacteria</taxon>
        <taxon>Neisseriales</taxon>
        <taxon>Neisseriaceae</taxon>
        <taxon>Morococcus</taxon>
    </lineage>
</organism>
<feature type="coiled-coil region" evidence="1">
    <location>
        <begin position="131"/>
        <end position="172"/>
    </location>
</feature>
<evidence type="ECO:0000256" key="1">
    <source>
        <dbReference type="SAM" id="Coils"/>
    </source>
</evidence>
<dbReference type="EMBL" id="JUFZ01000086">
    <property type="protein sequence ID" value="KIC06756.1"/>
    <property type="molecule type" value="Genomic_DNA"/>
</dbReference>
<keyword evidence="1" id="KW-0175">Coiled coil</keyword>
<proteinExistence type="predicted"/>
<comment type="caution">
    <text evidence="3">The sequence shown here is derived from an EMBL/GenBank/DDBJ whole genome shotgun (WGS) entry which is preliminary data.</text>
</comment>
<feature type="transmembrane region" description="Helical" evidence="2">
    <location>
        <begin position="225"/>
        <end position="244"/>
    </location>
</feature>
<dbReference type="AlphaFoldDB" id="A0A0C1GMW5"/>
<keyword evidence="2" id="KW-0472">Membrane</keyword>